<gene>
    <name evidence="5" type="ORF">GNP93_11425</name>
</gene>
<dbReference type="PANTHER" id="PTHR46796">
    <property type="entry name" value="HTH-TYPE TRANSCRIPTIONAL ACTIVATOR RHAS-RELATED"/>
    <property type="match status" value="1"/>
</dbReference>
<dbReference type="SUPFAM" id="SSF46689">
    <property type="entry name" value="Homeodomain-like"/>
    <property type="match status" value="1"/>
</dbReference>
<evidence type="ECO:0000313" key="5">
    <source>
        <dbReference type="EMBL" id="MUG71290.1"/>
    </source>
</evidence>
<sequence length="270" mass="30808">MISNVPKPSMGVLHLNGGEKKFQLSRYAPSGDLGFFVKHFWIVSWDLTGQEPYLQDVVPNPCVNLVIEPNRTAFYGAAKSKYSYLIQGKGCVLGVKFKPGGFYPFIKQPVSRLSQHPMDVGSVLDVDAQTLESAILSQEDEAKMVEHAERFIRPKLPDKDPHITLINQIIDRIIEERDMTKVDHICTAFSLNKRTLQRLFDQYVGVSPKWVIQLYRLQNAAETMDLHPNHDWAKLSMDLGYHDQSHFIKDFKATIGMTPEEYVRQRTAST</sequence>
<dbReference type="InterPro" id="IPR018060">
    <property type="entry name" value="HTH_AraC"/>
</dbReference>
<accession>A0A7X3CS06</accession>
<dbReference type="Pfam" id="PF12833">
    <property type="entry name" value="HTH_18"/>
    <property type="match status" value="1"/>
</dbReference>
<protein>
    <submittedName>
        <fullName evidence="5">Helix-turn-helix domain-containing protein</fullName>
    </submittedName>
</protein>
<keyword evidence="6" id="KW-1185">Reference proteome</keyword>
<comment type="caution">
    <text evidence="5">The sequence shown here is derived from an EMBL/GenBank/DDBJ whole genome shotgun (WGS) entry which is preliminary data.</text>
</comment>
<dbReference type="EMBL" id="WNZX01000008">
    <property type="protein sequence ID" value="MUG71290.1"/>
    <property type="molecule type" value="Genomic_DNA"/>
</dbReference>
<dbReference type="GO" id="GO:0043565">
    <property type="term" value="F:sequence-specific DNA binding"/>
    <property type="evidence" value="ECO:0007669"/>
    <property type="project" value="InterPro"/>
</dbReference>
<evidence type="ECO:0000256" key="2">
    <source>
        <dbReference type="ARBA" id="ARBA00023125"/>
    </source>
</evidence>
<dbReference type="SMART" id="SM00342">
    <property type="entry name" value="HTH_ARAC"/>
    <property type="match status" value="1"/>
</dbReference>
<name>A0A7X3CS06_9BACL</name>
<dbReference type="InterPro" id="IPR050204">
    <property type="entry name" value="AraC_XylS_family_regulators"/>
</dbReference>
<evidence type="ECO:0000313" key="6">
    <source>
        <dbReference type="Proteomes" id="UP000450917"/>
    </source>
</evidence>
<feature type="domain" description="HTH araC/xylS-type" evidence="4">
    <location>
        <begin position="164"/>
        <end position="265"/>
    </location>
</feature>
<proteinExistence type="predicted"/>
<organism evidence="5 6">
    <name type="scientific">Paenibacillus validus</name>
    <dbReference type="NCBI Taxonomy" id="44253"/>
    <lineage>
        <taxon>Bacteria</taxon>
        <taxon>Bacillati</taxon>
        <taxon>Bacillota</taxon>
        <taxon>Bacilli</taxon>
        <taxon>Bacillales</taxon>
        <taxon>Paenibacillaceae</taxon>
        <taxon>Paenibacillus</taxon>
    </lineage>
</organism>
<dbReference type="RefSeq" id="WP_330164521.1">
    <property type="nucleotide sequence ID" value="NZ_WNZX01000008.1"/>
</dbReference>
<dbReference type="Gene3D" id="1.10.10.60">
    <property type="entry name" value="Homeodomain-like"/>
    <property type="match status" value="1"/>
</dbReference>
<dbReference type="InterPro" id="IPR046532">
    <property type="entry name" value="DUF6597"/>
</dbReference>
<dbReference type="AlphaFoldDB" id="A0A7X3CS06"/>
<dbReference type="PROSITE" id="PS01124">
    <property type="entry name" value="HTH_ARAC_FAMILY_2"/>
    <property type="match status" value="1"/>
</dbReference>
<dbReference type="InterPro" id="IPR009057">
    <property type="entry name" value="Homeodomain-like_sf"/>
</dbReference>
<keyword evidence="2" id="KW-0238">DNA-binding</keyword>
<dbReference type="Proteomes" id="UP000450917">
    <property type="component" value="Unassembled WGS sequence"/>
</dbReference>
<evidence type="ECO:0000256" key="1">
    <source>
        <dbReference type="ARBA" id="ARBA00023015"/>
    </source>
</evidence>
<reference evidence="5 6" key="1">
    <citation type="submission" date="2019-11" db="EMBL/GenBank/DDBJ databases">
        <title>Draft genome sequences of five Paenibacillus species of dairy origin.</title>
        <authorList>
            <person name="Olajide A.M."/>
            <person name="Chen S."/>
            <person name="Lapointe G."/>
        </authorList>
    </citation>
    <scope>NUCLEOTIDE SEQUENCE [LARGE SCALE GENOMIC DNA]</scope>
    <source>
        <strain evidence="5 6">2CS3</strain>
    </source>
</reference>
<dbReference type="Pfam" id="PF20240">
    <property type="entry name" value="DUF6597"/>
    <property type="match status" value="1"/>
</dbReference>
<keyword evidence="1" id="KW-0805">Transcription regulation</keyword>
<keyword evidence="3" id="KW-0804">Transcription</keyword>
<dbReference type="GO" id="GO:0003700">
    <property type="term" value="F:DNA-binding transcription factor activity"/>
    <property type="evidence" value="ECO:0007669"/>
    <property type="project" value="InterPro"/>
</dbReference>
<evidence type="ECO:0000256" key="3">
    <source>
        <dbReference type="ARBA" id="ARBA00023163"/>
    </source>
</evidence>
<evidence type="ECO:0000259" key="4">
    <source>
        <dbReference type="PROSITE" id="PS01124"/>
    </source>
</evidence>